<gene>
    <name evidence="1" type="ORF">WQ57_13215</name>
</gene>
<accession>A0A0M2SSX0</accession>
<proteinExistence type="predicted"/>
<reference evidence="1 2" key="1">
    <citation type="submission" date="2015-04" db="EMBL/GenBank/DDBJ databases">
        <title>Taxonomic description and genome sequence of Bacillus campisalis sp. nov., a novel member of the genus Bacillus isolated from solar saltern.</title>
        <authorList>
            <person name="Mathan Kumar R."/>
            <person name="Kaur G."/>
            <person name="Kumar A."/>
            <person name="Singh N.K."/>
            <person name="Kaur N."/>
            <person name="Kumar N."/>
            <person name="Mayilraj S."/>
        </authorList>
    </citation>
    <scope>NUCLEOTIDE SEQUENCE [LARGE SCALE GENOMIC DNA]</scope>
    <source>
        <strain evidence="1 2">SA2-6</strain>
    </source>
</reference>
<dbReference type="PATRIC" id="fig|1408103.3.peg.2970"/>
<name>A0A0M2SSX0_9BACI</name>
<dbReference type="InterPro" id="IPR018672">
    <property type="entry name" value="DUF2140"/>
</dbReference>
<keyword evidence="2" id="KW-1185">Reference proteome</keyword>
<comment type="caution">
    <text evidence="1">The sequence shown here is derived from an EMBL/GenBank/DDBJ whole genome shotgun (WGS) entry which is preliminary data.</text>
</comment>
<sequence>MKNKWKLAFFILLGAMVAIILILFVLASMPVEHGQERKSQSSQLEGDHVSFDIRTNRADLNKVINHYLEEEGFTGPIDYQVFLTDEVELYGAFPLFGQHLQMLLTFEPEALENGDLVLKQKSITLGSLDLPVSRVMKIIQSNYKLPEWVEIQPNKETVYVSLIDMELKSNIKVRANTFNLKQDDISFTLLVPVE</sequence>
<dbReference type="Pfam" id="PF09911">
    <property type="entry name" value="DUF2140"/>
    <property type="match status" value="1"/>
</dbReference>
<dbReference type="Proteomes" id="UP000034166">
    <property type="component" value="Unassembled WGS sequence"/>
</dbReference>
<dbReference type="AlphaFoldDB" id="A0A0M2SSX0"/>
<dbReference type="OrthoDB" id="2412610at2"/>
<dbReference type="RefSeq" id="WP_046524245.1">
    <property type="nucleotide sequence ID" value="NZ_LAYY01000013.1"/>
</dbReference>
<evidence type="ECO:0008006" key="3">
    <source>
        <dbReference type="Google" id="ProtNLM"/>
    </source>
</evidence>
<evidence type="ECO:0000313" key="2">
    <source>
        <dbReference type="Proteomes" id="UP000034166"/>
    </source>
</evidence>
<evidence type="ECO:0000313" key="1">
    <source>
        <dbReference type="EMBL" id="KKK37684.1"/>
    </source>
</evidence>
<organism evidence="1 2">
    <name type="scientific">Mesobacillus campisalis</name>
    <dbReference type="NCBI Taxonomy" id="1408103"/>
    <lineage>
        <taxon>Bacteria</taxon>
        <taxon>Bacillati</taxon>
        <taxon>Bacillota</taxon>
        <taxon>Bacilli</taxon>
        <taxon>Bacillales</taxon>
        <taxon>Bacillaceae</taxon>
        <taxon>Mesobacillus</taxon>
    </lineage>
</organism>
<dbReference type="EMBL" id="LAYY01000013">
    <property type="protein sequence ID" value="KKK37684.1"/>
    <property type="molecule type" value="Genomic_DNA"/>
</dbReference>
<protein>
    <recommendedName>
        <fullName evidence="3">DUF2140 family protein</fullName>
    </recommendedName>
</protein>